<protein>
    <submittedName>
        <fullName evidence="1">Uncharacterized protein</fullName>
    </submittedName>
</protein>
<name>A0A5J5AHL0_9ASTE</name>
<dbReference type="Proteomes" id="UP000325577">
    <property type="component" value="Linkage Group LG2"/>
</dbReference>
<organism evidence="1 2">
    <name type="scientific">Nyssa sinensis</name>
    <dbReference type="NCBI Taxonomy" id="561372"/>
    <lineage>
        <taxon>Eukaryota</taxon>
        <taxon>Viridiplantae</taxon>
        <taxon>Streptophyta</taxon>
        <taxon>Embryophyta</taxon>
        <taxon>Tracheophyta</taxon>
        <taxon>Spermatophyta</taxon>
        <taxon>Magnoliopsida</taxon>
        <taxon>eudicotyledons</taxon>
        <taxon>Gunneridae</taxon>
        <taxon>Pentapetalae</taxon>
        <taxon>asterids</taxon>
        <taxon>Cornales</taxon>
        <taxon>Nyssaceae</taxon>
        <taxon>Nyssa</taxon>
    </lineage>
</organism>
<keyword evidence="2" id="KW-1185">Reference proteome</keyword>
<evidence type="ECO:0000313" key="2">
    <source>
        <dbReference type="Proteomes" id="UP000325577"/>
    </source>
</evidence>
<gene>
    <name evidence="1" type="ORF">F0562_005264</name>
</gene>
<accession>A0A5J5AHL0</accession>
<sequence length="72" mass="8021">MGLGSSLGTRVFDGQRQRGAYPWQSPPTYHLSRSHCTTLSSRRSPILRTLPLSLFLSISLCKREVDSLSGEK</sequence>
<reference evidence="1 2" key="1">
    <citation type="submission" date="2019-09" db="EMBL/GenBank/DDBJ databases">
        <title>A chromosome-level genome assembly of the Chinese tupelo Nyssa sinensis.</title>
        <authorList>
            <person name="Yang X."/>
            <person name="Kang M."/>
            <person name="Yang Y."/>
            <person name="Xiong H."/>
            <person name="Wang M."/>
            <person name="Zhang Z."/>
            <person name="Wang Z."/>
            <person name="Wu H."/>
            <person name="Ma T."/>
            <person name="Liu J."/>
            <person name="Xi Z."/>
        </authorList>
    </citation>
    <scope>NUCLEOTIDE SEQUENCE [LARGE SCALE GENOMIC DNA]</scope>
    <source>
        <strain evidence="1">J267</strain>
        <tissue evidence="1">Leaf</tissue>
    </source>
</reference>
<proteinExistence type="predicted"/>
<dbReference type="EMBL" id="CM018043">
    <property type="protein sequence ID" value="KAA8530555.1"/>
    <property type="molecule type" value="Genomic_DNA"/>
</dbReference>
<dbReference type="AlphaFoldDB" id="A0A5J5AHL0"/>
<evidence type="ECO:0000313" key="1">
    <source>
        <dbReference type="EMBL" id="KAA8530555.1"/>
    </source>
</evidence>